<proteinExistence type="predicted"/>
<keyword evidence="1" id="KW-0732">Signal</keyword>
<gene>
    <name evidence="7" type="ORF">g.2439</name>
    <name evidence="6" type="ORF">g.2440</name>
</gene>
<feature type="chain" id="PRO_5008580438" evidence="1">
    <location>
        <begin position="20"/>
        <end position="582"/>
    </location>
</feature>
<sequence length="582" mass="66778">MHLLFKLFILLHLFQTYLCSCYFSVELQGEFLMQSVATGSRVQYSKVNITSDAIPIWGSCHRHIGSNVLLIDSLNGGSCIRCFNIKLRSKNILQVHTEGLDKCYTKEEAAESTCLVEGSLNKYKEIILYKIKGIEEEIAPKAYCPINGKYKFKYSINDGTQQKMECSSMTSVLDDCPIPGGNSSALNLRFQGCSFKDHEIRYECLGDWEGPNNQRYLALMDNRFYGEQRPQFRCALYQEDKITGIIHMALSSDSTCITDLQSATSGFETYTLSSVGFGDWNQENFNSPCRFPLWSEGEWEHIRITDNSILYRDHTTFQTLFIHCIQSYVGDNERYLVYSQNACGEDTYSCIWIKQRGLNVLEFQLGATRSKDFNNSLCSNANFVDNIWVTQGRLEQLSDSPCPLMGEYTGFIPNETRLCAKLSSDEESPELMYYSVSDCMLGEIYEERRYRCLGQWNEGGLTYTYTQRKDINLYECFVGKIISSNEIYIKEAGEHCERGIDPLKLGMKLMKKNTQKDINTYFVPKSPTTFWYSSKIPVSPTKPWKTITAPPRQSGEPKNVPHLLFVVFVVCSLQFIFTIHHW</sequence>
<evidence type="ECO:0000259" key="5">
    <source>
        <dbReference type="Pfam" id="PF23073"/>
    </source>
</evidence>
<dbReference type="EMBL" id="GEDC01023603">
    <property type="protein sequence ID" value="JAS13695.1"/>
    <property type="molecule type" value="Transcribed_RNA"/>
</dbReference>
<dbReference type="PANTHER" id="PTHR22255">
    <property type="entry name" value="LP06548P"/>
    <property type="match status" value="1"/>
</dbReference>
<feature type="domain" description="DUF7045" evidence="5">
    <location>
        <begin position="402"/>
        <end position="502"/>
    </location>
</feature>
<dbReference type="Pfam" id="PF23069">
    <property type="entry name" value="DUF7042"/>
    <property type="match status" value="1"/>
</dbReference>
<evidence type="ECO:0000259" key="3">
    <source>
        <dbReference type="Pfam" id="PF23070"/>
    </source>
</evidence>
<dbReference type="Pfam" id="PF23073">
    <property type="entry name" value="DUF7045"/>
    <property type="match status" value="1"/>
</dbReference>
<dbReference type="AlphaFoldDB" id="A0A1B6CK21"/>
<feature type="domain" description="DUF7042" evidence="2">
    <location>
        <begin position="142"/>
        <end position="273"/>
    </location>
</feature>
<dbReference type="Pfam" id="PF23070">
    <property type="entry name" value="DUF7043"/>
    <property type="match status" value="1"/>
</dbReference>
<dbReference type="EMBL" id="GEDC01008895">
    <property type="protein sequence ID" value="JAS28403.1"/>
    <property type="molecule type" value="Transcribed_RNA"/>
</dbReference>
<evidence type="ECO:0000313" key="7">
    <source>
        <dbReference type="EMBL" id="JAS28403.1"/>
    </source>
</evidence>
<feature type="domain" description="DUF7043" evidence="3">
    <location>
        <begin position="287"/>
        <end position="390"/>
    </location>
</feature>
<dbReference type="Pfam" id="PF23071">
    <property type="entry name" value="DUF7044"/>
    <property type="match status" value="1"/>
</dbReference>
<dbReference type="PANTHER" id="PTHR22255:SF4">
    <property type="entry name" value="CATION-INDEPENDENT MANNOSE-6-PHOSPHATE RECEPTOR"/>
    <property type="match status" value="1"/>
</dbReference>
<evidence type="ECO:0000313" key="6">
    <source>
        <dbReference type="EMBL" id="JAS13695.1"/>
    </source>
</evidence>
<accession>A0A1B6CK21</accession>
<evidence type="ECO:0000256" key="1">
    <source>
        <dbReference type="SAM" id="SignalP"/>
    </source>
</evidence>
<feature type="signal peptide" evidence="1">
    <location>
        <begin position="1"/>
        <end position="19"/>
    </location>
</feature>
<name>A0A1B6CK21_9HEMI</name>
<dbReference type="InterPro" id="IPR055471">
    <property type="entry name" value="DUF7043"/>
</dbReference>
<protein>
    <submittedName>
        <fullName evidence="6">Uncharacterized protein</fullName>
    </submittedName>
</protein>
<dbReference type="InterPro" id="IPR055472">
    <property type="entry name" value="DUF7044"/>
</dbReference>
<organism evidence="6">
    <name type="scientific">Clastoptera arizonana</name>
    <name type="common">Arizona spittle bug</name>
    <dbReference type="NCBI Taxonomy" id="38151"/>
    <lineage>
        <taxon>Eukaryota</taxon>
        <taxon>Metazoa</taxon>
        <taxon>Ecdysozoa</taxon>
        <taxon>Arthropoda</taxon>
        <taxon>Hexapoda</taxon>
        <taxon>Insecta</taxon>
        <taxon>Pterygota</taxon>
        <taxon>Neoptera</taxon>
        <taxon>Paraneoptera</taxon>
        <taxon>Hemiptera</taxon>
        <taxon>Auchenorrhyncha</taxon>
        <taxon>Cercopoidea</taxon>
        <taxon>Clastopteridae</taxon>
        <taxon>Clastoptera</taxon>
    </lineage>
</organism>
<dbReference type="InterPro" id="IPR055473">
    <property type="entry name" value="DUF7045"/>
</dbReference>
<evidence type="ECO:0000259" key="2">
    <source>
        <dbReference type="Pfam" id="PF23069"/>
    </source>
</evidence>
<dbReference type="InterPro" id="IPR055470">
    <property type="entry name" value="DUF7042"/>
</dbReference>
<feature type="domain" description="DUF7044" evidence="4">
    <location>
        <begin position="20"/>
        <end position="114"/>
    </location>
</feature>
<reference evidence="6" key="1">
    <citation type="submission" date="2015-12" db="EMBL/GenBank/DDBJ databases">
        <title>De novo transcriptome assembly of four potential Pierce s Disease insect vectors from Arizona vineyards.</title>
        <authorList>
            <person name="Tassone E.E."/>
        </authorList>
    </citation>
    <scope>NUCLEOTIDE SEQUENCE</scope>
</reference>
<evidence type="ECO:0000259" key="4">
    <source>
        <dbReference type="Pfam" id="PF23071"/>
    </source>
</evidence>